<keyword evidence="5 7" id="KW-1133">Transmembrane helix</keyword>
<keyword evidence="2 7" id="KW-0813">Transport</keyword>
<feature type="transmembrane region" description="Helical" evidence="7">
    <location>
        <begin position="576"/>
        <end position="594"/>
    </location>
</feature>
<dbReference type="Proteomes" id="UP001138708">
    <property type="component" value="Unassembled WGS sequence"/>
</dbReference>
<feature type="transmembrane region" description="Helical" evidence="7">
    <location>
        <begin position="550"/>
        <end position="570"/>
    </location>
</feature>
<dbReference type="GO" id="GO:0005886">
    <property type="term" value="C:plasma membrane"/>
    <property type="evidence" value="ECO:0007669"/>
    <property type="project" value="UniProtKB-SubCell"/>
</dbReference>
<evidence type="ECO:0000256" key="5">
    <source>
        <dbReference type="ARBA" id="ARBA00022989"/>
    </source>
</evidence>
<dbReference type="Proteomes" id="UP000746741">
    <property type="component" value="Unassembled WGS sequence"/>
</dbReference>
<evidence type="ECO:0000256" key="3">
    <source>
        <dbReference type="ARBA" id="ARBA00022475"/>
    </source>
</evidence>
<evidence type="ECO:0000313" key="10">
    <source>
        <dbReference type="EMBL" id="NKE15980.1"/>
    </source>
</evidence>
<dbReference type="PANTHER" id="PTHR30183">
    <property type="entry name" value="MOLYBDENUM TRANSPORT SYSTEM PERMEASE PROTEIN MODB"/>
    <property type="match status" value="1"/>
</dbReference>
<feature type="transmembrane region" description="Helical" evidence="7">
    <location>
        <begin position="342"/>
        <end position="364"/>
    </location>
</feature>
<proteinExistence type="inferred from homology"/>
<keyword evidence="11" id="KW-1185">Reference proteome</keyword>
<dbReference type="Pfam" id="PF00528">
    <property type="entry name" value="BPD_transp_1"/>
    <property type="match status" value="2"/>
</dbReference>
<evidence type="ECO:0000256" key="6">
    <source>
        <dbReference type="ARBA" id="ARBA00023136"/>
    </source>
</evidence>
<organism evidence="9 12">
    <name type="scientific">Neoroseomonas oryzicola</name>
    <dbReference type="NCBI Taxonomy" id="535904"/>
    <lineage>
        <taxon>Bacteria</taxon>
        <taxon>Pseudomonadati</taxon>
        <taxon>Pseudomonadota</taxon>
        <taxon>Alphaproteobacteria</taxon>
        <taxon>Acetobacterales</taxon>
        <taxon>Acetobacteraceae</taxon>
        <taxon>Neoroseomonas</taxon>
    </lineage>
</organism>
<evidence type="ECO:0000313" key="9">
    <source>
        <dbReference type="EMBL" id="MBR0658203.1"/>
    </source>
</evidence>
<evidence type="ECO:0000256" key="7">
    <source>
        <dbReference type="RuleBase" id="RU363032"/>
    </source>
</evidence>
<feature type="transmembrane region" description="Helical" evidence="7">
    <location>
        <begin position="218"/>
        <end position="240"/>
    </location>
</feature>
<keyword evidence="6 7" id="KW-0472">Membrane</keyword>
<evidence type="ECO:0000259" key="8">
    <source>
        <dbReference type="PROSITE" id="PS50928"/>
    </source>
</evidence>
<comment type="similarity">
    <text evidence="7">Belongs to the binding-protein-dependent transport system permease family.</text>
</comment>
<feature type="transmembrane region" description="Helical" evidence="7">
    <location>
        <begin position="294"/>
        <end position="321"/>
    </location>
</feature>
<keyword evidence="4 7" id="KW-0812">Transmembrane</keyword>
<dbReference type="EMBL" id="JAAVUP010000001">
    <property type="protein sequence ID" value="NKE15980.1"/>
    <property type="molecule type" value="Genomic_DNA"/>
</dbReference>
<comment type="caution">
    <text evidence="9">The sequence shown here is derived from an EMBL/GenBank/DDBJ whole genome shotgun (WGS) entry which is preliminary data.</text>
</comment>
<feature type="domain" description="ABC transmembrane type-1" evidence="8">
    <location>
        <begin position="512"/>
        <end position="700"/>
    </location>
</feature>
<feature type="transmembrane region" description="Helical" evidence="7">
    <location>
        <begin position="120"/>
        <end position="140"/>
    </location>
</feature>
<dbReference type="SUPFAM" id="SSF161098">
    <property type="entry name" value="MetI-like"/>
    <property type="match status" value="2"/>
</dbReference>
<gene>
    <name evidence="10" type="ORF">GWK15_03425</name>
    <name evidence="9" type="ORF">GXW75_03000</name>
</gene>
<feature type="transmembrane region" description="Helical" evidence="7">
    <location>
        <begin position="401"/>
        <end position="424"/>
    </location>
</feature>
<sequence length="723" mass="75241">MGALTLGRLALAAGLLGLLLAPWHGLEGGVDALSAWPGGDAAPLLALLLDGSRWWLWPVVGLLGLATIPIVAGRSSGGLVASTGLALLAFVLVQGQAIGLRGLRWEWLAPLLGAPPAQQALGWGGALVLAAAIGLISAGLAQRGRFGGDAFIAFLVVGSGALLLLFVFVPLIVILSAAAVEDGHVAPGALAARLAAPEAWSLACVTSHQGCGVVWNTLLLAILAAVSSTLIGLAFALLSARGGVRAQPAFRAMTMLPLITPPFVVSLALIVLFGRTGLVTTALWEWFDIPRSRWIYGLPGVLLAQALSQAPIAFVLLEGAVRAIGPSLEEAASTMGARRFTVFRTVTWPLLRPAVAACLLLGFVESLADFGNPLVLGGDFDVLSTRIFFAIAGARHEPGRAAALAILLLALTFGAFALQTLWLGRRRYTTVTGKGDSGAPAPLPRGLRIACGSVAWPWMAFTAAVYGIILIGGFVHDIGRGDMAFTWRHILTGFAVEWQDGMAFRGSAWDSLFTTIEVAAISAPITAGLGILLAWLLARQSFPGRGTLEFLTMLSFAIPGTVVGVSYIMAFNEPPIELTGTALILILCFVFRNLPVGVRGGIAALAQIDKSLDEASATMGAGALQTLRRVVLPLLRPAIVAALAYSFVHAMTAVSAVIFLVSARHNLATVYIVGRVEAGEMALAIAYSTVLIVVMLAVVLGIERLVGRAQIGRRAAPAGNLVA</sequence>
<feature type="domain" description="ABC transmembrane type-1" evidence="8">
    <location>
        <begin position="214"/>
        <end position="419"/>
    </location>
</feature>
<dbReference type="PROSITE" id="PS50928">
    <property type="entry name" value="ABC_TM1"/>
    <property type="match status" value="2"/>
</dbReference>
<name>A0A9X9WCZ3_9PROT</name>
<dbReference type="InterPro" id="IPR000515">
    <property type="entry name" value="MetI-like"/>
</dbReference>
<feature type="transmembrane region" description="Helical" evidence="7">
    <location>
        <begin position="79"/>
        <end position="100"/>
    </location>
</feature>
<dbReference type="InterPro" id="IPR035906">
    <property type="entry name" value="MetI-like_sf"/>
</dbReference>
<evidence type="ECO:0000313" key="11">
    <source>
        <dbReference type="Proteomes" id="UP000746741"/>
    </source>
</evidence>
<reference evidence="10 11" key="2">
    <citation type="submission" date="2020-02" db="EMBL/GenBank/DDBJ databases">
        <authorList>
            <person name="Sun Q."/>
            <person name="Inoue M."/>
        </authorList>
    </citation>
    <scope>NUCLEOTIDE SEQUENCE [LARGE SCALE GENOMIC DNA]</scope>
    <source>
        <strain evidence="10 11">KCTC 22478</strain>
    </source>
</reference>
<evidence type="ECO:0000313" key="12">
    <source>
        <dbReference type="Proteomes" id="UP001138708"/>
    </source>
</evidence>
<dbReference type="EMBL" id="JAAEDK010000005">
    <property type="protein sequence ID" value="MBR0658203.1"/>
    <property type="molecule type" value="Genomic_DNA"/>
</dbReference>
<evidence type="ECO:0000256" key="4">
    <source>
        <dbReference type="ARBA" id="ARBA00022692"/>
    </source>
</evidence>
<accession>A0A9X9WCZ3</accession>
<evidence type="ECO:0000256" key="2">
    <source>
        <dbReference type="ARBA" id="ARBA00022448"/>
    </source>
</evidence>
<dbReference type="CDD" id="cd06261">
    <property type="entry name" value="TM_PBP2"/>
    <property type="match status" value="2"/>
</dbReference>
<feature type="transmembrane region" description="Helical" evidence="7">
    <location>
        <begin position="52"/>
        <end position="72"/>
    </location>
</feature>
<feature type="transmembrane region" description="Helical" evidence="7">
    <location>
        <begin position="455"/>
        <end position="475"/>
    </location>
</feature>
<reference evidence="9" key="1">
    <citation type="submission" date="2020-01" db="EMBL/GenBank/DDBJ databases">
        <authorList>
            <person name="Rat A."/>
        </authorList>
    </citation>
    <scope>NUCLEOTIDE SEQUENCE</scope>
    <source>
        <strain evidence="9">LMG 31161</strain>
    </source>
</reference>
<dbReference type="Gene3D" id="1.10.3720.10">
    <property type="entry name" value="MetI-like"/>
    <property type="match status" value="2"/>
</dbReference>
<reference evidence="9" key="3">
    <citation type="journal article" date="2021" name="Syst. Appl. Microbiol.">
        <title>Roseomonas hellenica sp. nov., isolated from roots of wild-growing Alkanna tinctoria.</title>
        <authorList>
            <person name="Rat A."/>
            <person name="Naranjo H.D."/>
            <person name="Lebbe L."/>
            <person name="Cnockaert M."/>
            <person name="Krigas N."/>
            <person name="Grigoriadou K."/>
            <person name="Maloupa E."/>
            <person name="Willems A."/>
        </authorList>
    </citation>
    <scope>NUCLEOTIDE SEQUENCE</scope>
    <source>
        <strain evidence="9">LMG 31161</strain>
    </source>
</reference>
<feature type="transmembrane region" description="Helical" evidence="7">
    <location>
        <begin position="152"/>
        <end position="180"/>
    </location>
</feature>
<dbReference type="RefSeq" id="WP_168039059.1">
    <property type="nucleotide sequence ID" value="NZ_JAAEDK010000005.1"/>
</dbReference>
<feature type="transmembrane region" description="Helical" evidence="7">
    <location>
        <begin position="252"/>
        <end position="274"/>
    </location>
</feature>
<feature type="transmembrane region" description="Helical" evidence="7">
    <location>
        <begin position="518"/>
        <end position="538"/>
    </location>
</feature>
<dbReference type="AlphaFoldDB" id="A0A9X9WCZ3"/>
<evidence type="ECO:0000256" key="1">
    <source>
        <dbReference type="ARBA" id="ARBA00004651"/>
    </source>
</evidence>
<dbReference type="GO" id="GO:0055085">
    <property type="term" value="P:transmembrane transport"/>
    <property type="evidence" value="ECO:0007669"/>
    <property type="project" value="InterPro"/>
</dbReference>
<keyword evidence="3" id="KW-1003">Cell membrane</keyword>
<protein>
    <submittedName>
        <fullName evidence="9">Iron ABC transporter permease</fullName>
    </submittedName>
</protein>
<feature type="transmembrane region" description="Helical" evidence="7">
    <location>
        <begin position="681"/>
        <end position="702"/>
    </location>
</feature>
<comment type="subcellular location">
    <subcellularLocation>
        <location evidence="1 7">Cell membrane</location>
        <topology evidence="1 7">Multi-pass membrane protein</topology>
    </subcellularLocation>
</comment>
<feature type="transmembrane region" description="Helical" evidence="7">
    <location>
        <begin position="638"/>
        <end position="661"/>
    </location>
</feature>
<dbReference type="PANTHER" id="PTHR30183:SF7">
    <property type="entry name" value="FERRIC TRANSPORT SYSTEM PERMEASE PROTEIN FBPB 1-RELATED"/>
    <property type="match status" value="1"/>
</dbReference>